<dbReference type="CDD" id="cd12797">
    <property type="entry name" value="M23_peptidase"/>
    <property type="match status" value="1"/>
</dbReference>
<name>A0A091B8H4_9GAMM</name>
<dbReference type="SUPFAM" id="SSF51261">
    <property type="entry name" value="Duplicated hybrid motif"/>
    <property type="match status" value="1"/>
</dbReference>
<dbReference type="InterPro" id="IPR011055">
    <property type="entry name" value="Dup_hybrid_motif"/>
</dbReference>
<dbReference type="RefSeq" id="WP_052385784.1">
    <property type="nucleotide sequence ID" value="NZ_AVCH01000154.1"/>
</dbReference>
<feature type="signal peptide" evidence="1">
    <location>
        <begin position="1"/>
        <end position="20"/>
    </location>
</feature>
<dbReference type="AlphaFoldDB" id="A0A091B8H4"/>
<accession>A0A091B8H4</accession>
<evidence type="ECO:0000313" key="3">
    <source>
        <dbReference type="EMBL" id="KFN48016.1"/>
    </source>
</evidence>
<dbReference type="PANTHER" id="PTHR21666">
    <property type="entry name" value="PEPTIDASE-RELATED"/>
    <property type="match status" value="1"/>
</dbReference>
<dbReference type="GO" id="GO:0004222">
    <property type="term" value="F:metalloendopeptidase activity"/>
    <property type="evidence" value="ECO:0007669"/>
    <property type="project" value="TreeGrafter"/>
</dbReference>
<evidence type="ECO:0000259" key="2">
    <source>
        <dbReference type="Pfam" id="PF01551"/>
    </source>
</evidence>
<protein>
    <recommendedName>
        <fullName evidence="2">M23ase beta-sheet core domain-containing protein</fullName>
    </recommendedName>
</protein>
<evidence type="ECO:0000256" key="1">
    <source>
        <dbReference type="SAM" id="SignalP"/>
    </source>
</evidence>
<feature type="domain" description="M23ase beta-sheet core" evidence="2">
    <location>
        <begin position="144"/>
        <end position="233"/>
    </location>
</feature>
<sequence>MRQPVLLAACAALLSLPAHAVPPDGGHAMPADAAMDQVSEAQDRRMVEKVAANIERLRAEGRLPDGVAPKVGGLAWPLGPVPGPGVDWHGISGFVDLNLAWPNQIRDYTCGTRTYDTSAGYNHRGTDYFIWPFPWHLMDTAPVDIRAAAPGTLIEKQDGYNDRSCNWDAPDTANYVIILHADGTIARYLHMKRGSVTPLPIGTQVAAGQVLGKVGSSGISTGPHLHFEVRASNNVNAPTVEPHQGACNASSSTWAQQRPYRDPAINRISTHSGAPVYPNCPNTVDQPKFKDVFQPGDPISFLSAYRDIGRGMLSSFRVLRPDGSPFASWTFDMAEDPGAPAYYNGAYWYWNNTLPANAPQGLWTYEAEFAGKVKRHHFRVGSAVNAINDIRGLMGAWFEPSTSGQGIEVLWINGETLLVFFYGHQDDGGNIFLLGQRTGPFDYGQPLVLEMRATTGGRFNQFDAAAIQRPVWGSLTLTFENCDRALAELAGADGSKVMVLERLGRTTGLSCD</sequence>
<dbReference type="InterPro" id="IPR050570">
    <property type="entry name" value="Cell_wall_metabolism_enzyme"/>
</dbReference>
<dbReference type="PANTHER" id="PTHR21666:SF270">
    <property type="entry name" value="MUREIN HYDROLASE ACTIVATOR ENVC"/>
    <property type="match status" value="1"/>
</dbReference>
<dbReference type="EMBL" id="AVCH01000154">
    <property type="protein sequence ID" value="KFN48016.1"/>
    <property type="molecule type" value="Genomic_DNA"/>
</dbReference>
<dbReference type="Proteomes" id="UP000029392">
    <property type="component" value="Unassembled WGS sequence"/>
</dbReference>
<comment type="caution">
    <text evidence="3">The sequence shown here is derived from an EMBL/GenBank/DDBJ whole genome shotgun (WGS) entry which is preliminary data.</text>
</comment>
<feature type="chain" id="PRO_5001870927" description="M23ase beta-sheet core domain-containing protein" evidence="1">
    <location>
        <begin position="21"/>
        <end position="512"/>
    </location>
</feature>
<dbReference type="eggNOG" id="COG0739">
    <property type="taxonomic scope" value="Bacteria"/>
</dbReference>
<organism evidence="3 4">
    <name type="scientific">Arenimonas malthae CC-JY-1</name>
    <dbReference type="NCBI Taxonomy" id="1384054"/>
    <lineage>
        <taxon>Bacteria</taxon>
        <taxon>Pseudomonadati</taxon>
        <taxon>Pseudomonadota</taxon>
        <taxon>Gammaproteobacteria</taxon>
        <taxon>Lysobacterales</taxon>
        <taxon>Lysobacteraceae</taxon>
        <taxon>Arenimonas</taxon>
    </lineage>
</organism>
<evidence type="ECO:0000313" key="4">
    <source>
        <dbReference type="Proteomes" id="UP000029392"/>
    </source>
</evidence>
<proteinExistence type="predicted"/>
<gene>
    <name evidence="3" type="ORF">N790_06870</name>
</gene>
<keyword evidence="4" id="KW-1185">Reference proteome</keyword>
<dbReference type="InterPro" id="IPR016047">
    <property type="entry name" value="M23ase_b-sheet_dom"/>
</dbReference>
<dbReference type="STRING" id="1384054.N790_06870"/>
<dbReference type="PATRIC" id="fig|1384054.3.peg.1388"/>
<dbReference type="Gene3D" id="2.70.70.10">
    <property type="entry name" value="Glucose Permease (Domain IIA)"/>
    <property type="match status" value="1"/>
</dbReference>
<reference evidence="3 4" key="1">
    <citation type="submission" date="2013-09" db="EMBL/GenBank/DDBJ databases">
        <title>Genome sequencing of Arenimonas malthae.</title>
        <authorList>
            <person name="Chen F."/>
            <person name="Wang G."/>
        </authorList>
    </citation>
    <scope>NUCLEOTIDE SEQUENCE [LARGE SCALE GENOMIC DNA]</scope>
    <source>
        <strain evidence="3 4">CC-JY-1</strain>
    </source>
</reference>
<dbReference type="Pfam" id="PF01551">
    <property type="entry name" value="Peptidase_M23"/>
    <property type="match status" value="1"/>
</dbReference>
<keyword evidence="1" id="KW-0732">Signal</keyword>
<dbReference type="OrthoDB" id="5489603at2"/>